<proteinExistence type="predicted"/>
<evidence type="ECO:0000313" key="1">
    <source>
        <dbReference type="EMBL" id="MFD1039402.1"/>
    </source>
</evidence>
<gene>
    <name evidence="1" type="ORF">ACFQ3N_13505</name>
</gene>
<evidence type="ECO:0000313" key="2">
    <source>
        <dbReference type="Proteomes" id="UP001597040"/>
    </source>
</evidence>
<keyword evidence="2" id="KW-1185">Reference proteome</keyword>
<comment type="caution">
    <text evidence="1">The sequence shown here is derived from an EMBL/GenBank/DDBJ whole genome shotgun (WGS) entry which is preliminary data.</text>
</comment>
<reference evidence="2" key="1">
    <citation type="journal article" date="2019" name="Int. J. Syst. Evol. Microbiol.">
        <title>The Global Catalogue of Microorganisms (GCM) 10K type strain sequencing project: providing services to taxonomists for standard genome sequencing and annotation.</title>
        <authorList>
            <consortium name="The Broad Institute Genomics Platform"/>
            <consortium name="The Broad Institute Genome Sequencing Center for Infectious Disease"/>
            <person name="Wu L."/>
            <person name="Ma J."/>
        </authorList>
    </citation>
    <scope>NUCLEOTIDE SEQUENCE [LARGE SCALE GENOMIC DNA]</scope>
    <source>
        <strain evidence="2">CCUG 56754</strain>
    </source>
</reference>
<protein>
    <recommendedName>
        <fullName evidence="3">Phage protein</fullName>
    </recommendedName>
</protein>
<dbReference type="EMBL" id="JBHTKJ010000035">
    <property type="protein sequence ID" value="MFD1039402.1"/>
    <property type="molecule type" value="Genomic_DNA"/>
</dbReference>
<dbReference type="Proteomes" id="UP001597040">
    <property type="component" value="Unassembled WGS sequence"/>
</dbReference>
<name>A0ABW3LMY2_9BACI</name>
<accession>A0ABW3LMY2</accession>
<evidence type="ECO:0008006" key="3">
    <source>
        <dbReference type="Google" id="ProtNLM"/>
    </source>
</evidence>
<sequence>MYLPDDIMQEVKEKLLPPCGWLDEEKLDHVELVRSALEIIDKQLDGKRFK</sequence>
<dbReference type="RefSeq" id="WP_390363063.1">
    <property type="nucleotide sequence ID" value="NZ_JBHTKJ010000035.1"/>
</dbReference>
<organism evidence="1 2">
    <name type="scientific">Virgibacillus byunsanensis</name>
    <dbReference type="NCBI Taxonomy" id="570945"/>
    <lineage>
        <taxon>Bacteria</taxon>
        <taxon>Bacillati</taxon>
        <taxon>Bacillota</taxon>
        <taxon>Bacilli</taxon>
        <taxon>Bacillales</taxon>
        <taxon>Bacillaceae</taxon>
        <taxon>Virgibacillus</taxon>
    </lineage>
</organism>